<evidence type="ECO:0000256" key="8">
    <source>
        <dbReference type="ARBA" id="ARBA00022989"/>
    </source>
</evidence>
<proteinExistence type="inferred from homology"/>
<feature type="binding site" evidence="13">
    <location>
        <position position="344"/>
    </location>
    <ligand>
        <name>Zn(2+)</name>
        <dbReference type="ChEBI" id="CHEBI:29105"/>
        <note>catalytic</note>
    </ligand>
</feature>
<dbReference type="GO" id="GO:0004222">
    <property type="term" value="F:metalloendopeptidase activity"/>
    <property type="evidence" value="ECO:0007669"/>
    <property type="project" value="UniProtKB-UniRule"/>
</dbReference>
<dbReference type="InterPro" id="IPR032456">
    <property type="entry name" value="Peptidase_M48_N"/>
</dbReference>
<keyword evidence="2 14" id="KW-0645">Protease</keyword>
<feature type="transmembrane region" description="Helical" evidence="14">
    <location>
        <begin position="161"/>
        <end position="189"/>
    </location>
</feature>
<evidence type="ECO:0000259" key="16">
    <source>
        <dbReference type="Pfam" id="PF16491"/>
    </source>
</evidence>
<dbReference type="GO" id="GO:0005789">
    <property type="term" value="C:endoplasmic reticulum membrane"/>
    <property type="evidence" value="ECO:0007669"/>
    <property type="project" value="UniProtKB-SubCell"/>
</dbReference>
<dbReference type="PANTHER" id="PTHR10120">
    <property type="entry name" value="CAAX PRENYL PROTEASE 1"/>
    <property type="match status" value="1"/>
</dbReference>
<accession>A0A7S0GGB5</accession>
<dbReference type="GO" id="GO:0071586">
    <property type="term" value="P:CAAX-box protein processing"/>
    <property type="evidence" value="ECO:0007669"/>
    <property type="project" value="UniProtKB-UniRule"/>
</dbReference>
<keyword evidence="3 14" id="KW-0812">Transmembrane</keyword>
<keyword evidence="4 13" id="KW-0479">Metal-binding</keyword>
<evidence type="ECO:0000256" key="1">
    <source>
        <dbReference type="ARBA" id="ARBA00004477"/>
    </source>
</evidence>
<dbReference type="Pfam" id="PF16491">
    <property type="entry name" value="Peptidase_M48_N"/>
    <property type="match status" value="1"/>
</dbReference>
<evidence type="ECO:0000256" key="7">
    <source>
        <dbReference type="ARBA" id="ARBA00022833"/>
    </source>
</evidence>
<evidence type="ECO:0000256" key="6">
    <source>
        <dbReference type="ARBA" id="ARBA00022824"/>
    </source>
</evidence>
<keyword evidence="9 14" id="KW-0482">Metalloprotease</keyword>
<keyword evidence="7 13" id="KW-0862">Zinc</keyword>
<evidence type="ECO:0000256" key="3">
    <source>
        <dbReference type="ARBA" id="ARBA00022692"/>
    </source>
</evidence>
<keyword evidence="8 14" id="KW-1133">Transmembrane helix</keyword>
<feature type="binding site" evidence="13">
    <location>
        <position position="421"/>
    </location>
    <ligand>
        <name>Zn(2+)</name>
        <dbReference type="ChEBI" id="CHEBI:29105"/>
        <note>catalytic</note>
    </ligand>
</feature>
<evidence type="ECO:0000259" key="15">
    <source>
        <dbReference type="Pfam" id="PF01435"/>
    </source>
</evidence>
<sequence>MDSILQLPWTPIYKQETCELPTSSDDIMGYYALAFTVLFTVLVFGFEALIDARQRVANQITEFPKQLETVVNKIDADRSSAKKKDGADKKDDETLLSQLQAKFEKAQLYGADKIMFSIVSSIYDTIETVWFLMLGFLPYAWDMAVDIGKSRMPFGKTVESEIGITMIFLLLVQVIGMVTSFPFEVYSTFHIEKKHGFNKQTFRLFVTDKVKSTILSFVIGGPVIAALLYIIKNSGPYFYIYVWAFMFVFSVIMMTIVPVFIMPLFNKYEPLPDGVLKDRIFALAKQINYPLNKLFVMDGSKRSSHSNAFMFGFGSNKRIVLFDTLIEQVTEDEILAILGHELGHWKLGHTLTNFAVTQCYFGAAFYCFSLCYNSTDLYSAFGFDGASTPAIIALLLFFQTLWAPVDKVLSFVLTVFSRECEFGADRFSADLGMSACLQSGLCKIHLENLGSMCPDWLYSTYHYSHPPLVERLSAMMEMEKKSK</sequence>
<name>A0A7S0GGB5_9STRA</name>
<dbReference type="CDD" id="cd07343">
    <property type="entry name" value="M48A_Zmpste24p_like"/>
    <property type="match status" value="1"/>
</dbReference>
<dbReference type="InterPro" id="IPR001915">
    <property type="entry name" value="Peptidase_M48"/>
</dbReference>
<comment type="similarity">
    <text evidence="14">Belongs to the peptidase M48A family.</text>
</comment>
<dbReference type="AlphaFoldDB" id="A0A7S0GGB5"/>
<evidence type="ECO:0000256" key="14">
    <source>
        <dbReference type="RuleBase" id="RU366005"/>
    </source>
</evidence>
<evidence type="ECO:0000256" key="11">
    <source>
        <dbReference type="ARBA" id="ARBA00044456"/>
    </source>
</evidence>
<comment type="subcellular location">
    <subcellularLocation>
        <location evidence="1 14">Endoplasmic reticulum membrane</location>
        <topology evidence="1 14">Multi-pass membrane protein</topology>
    </subcellularLocation>
</comment>
<feature type="transmembrane region" description="Helical" evidence="14">
    <location>
        <begin position="30"/>
        <end position="50"/>
    </location>
</feature>
<evidence type="ECO:0000256" key="10">
    <source>
        <dbReference type="ARBA" id="ARBA00023136"/>
    </source>
</evidence>
<feature type="domain" description="Peptidase M48" evidence="15">
    <location>
        <begin position="272"/>
        <end position="478"/>
    </location>
</feature>
<evidence type="ECO:0000256" key="4">
    <source>
        <dbReference type="ARBA" id="ARBA00022723"/>
    </source>
</evidence>
<gene>
    <name evidence="17" type="ORF">PINE0816_LOCUS14732</name>
</gene>
<keyword evidence="10 14" id="KW-0472">Membrane</keyword>
<evidence type="ECO:0000256" key="12">
    <source>
        <dbReference type="PIRSR" id="PIRSR627057-1"/>
    </source>
</evidence>
<dbReference type="EC" id="3.4.24.84" evidence="14"/>
<evidence type="ECO:0000313" key="17">
    <source>
        <dbReference type="EMBL" id="CAD8418597.1"/>
    </source>
</evidence>
<feature type="active site" evidence="12">
    <location>
        <position position="341"/>
    </location>
</feature>
<feature type="domain" description="CAAX prenyl protease 1 N-terminal" evidence="16">
    <location>
        <begin position="100"/>
        <end position="267"/>
    </location>
</feature>
<feature type="binding site" evidence="13">
    <location>
        <position position="340"/>
    </location>
    <ligand>
        <name>Zn(2+)</name>
        <dbReference type="ChEBI" id="CHEBI:29105"/>
        <note>catalytic</note>
    </ligand>
</feature>
<feature type="transmembrane region" description="Helical" evidence="14">
    <location>
        <begin position="237"/>
        <end position="261"/>
    </location>
</feature>
<organism evidence="17">
    <name type="scientific">Proboscia inermis</name>
    <dbReference type="NCBI Taxonomy" id="420281"/>
    <lineage>
        <taxon>Eukaryota</taxon>
        <taxon>Sar</taxon>
        <taxon>Stramenopiles</taxon>
        <taxon>Ochrophyta</taxon>
        <taxon>Bacillariophyta</taxon>
        <taxon>Coscinodiscophyceae</taxon>
        <taxon>Rhizosoleniophycidae</taxon>
        <taxon>Rhizosoleniales</taxon>
        <taxon>Rhizosoleniaceae</taxon>
        <taxon>Proboscia</taxon>
    </lineage>
</organism>
<feature type="active site" description="Proton donor" evidence="12">
    <location>
        <position position="425"/>
    </location>
</feature>
<comment type="function">
    <text evidence="14">Proteolytically removes the C-terminal three residues of farnesylated proteins.</text>
</comment>
<dbReference type="EMBL" id="HBEL01031540">
    <property type="protein sequence ID" value="CAD8418597.1"/>
    <property type="molecule type" value="Transcribed_RNA"/>
</dbReference>
<feature type="transmembrane region" description="Helical" evidence="14">
    <location>
        <begin position="210"/>
        <end position="231"/>
    </location>
</feature>
<evidence type="ECO:0000256" key="13">
    <source>
        <dbReference type="PIRSR" id="PIRSR627057-2"/>
    </source>
</evidence>
<reference evidence="17" key="1">
    <citation type="submission" date="2021-01" db="EMBL/GenBank/DDBJ databases">
        <authorList>
            <person name="Corre E."/>
            <person name="Pelletier E."/>
            <person name="Niang G."/>
            <person name="Scheremetjew M."/>
            <person name="Finn R."/>
            <person name="Kale V."/>
            <person name="Holt S."/>
            <person name="Cochrane G."/>
            <person name="Meng A."/>
            <person name="Brown T."/>
            <person name="Cohen L."/>
        </authorList>
    </citation>
    <scope>NUCLEOTIDE SEQUENCE</scope>
    <source>
        <strain evidence="17">CCAP1064/1</strain>
    </source>
</reference>
<comment type="caution">
    <text evidence="14">Lacks conserved residue(s) required for the propagation of feature annotation.</text>
</comment>
<evidence type="ECO:0000256" key="9">
    <source>
        <dbReference type="ARBA" id="ARBA00023049"/>
    </source>
</evidence>
<keyword evidence="6 14" id="KW-0256">Endoplasmic reticulum</keyword>
<dbReference type="InterPro" id="IPR027057">
    <property type="entry name" value="CAXX_Prtase_1"/>
</dbReference>
<comment type="catalytic activity">
    <reaction evidence="11 14">
        <text>Hydrolyzes the peptide bond -P2-(S-farnesyl or geranylgeranyl)C-P1'-P2'-P3'-COOH where P1' and P2' are amino acids with aliphatic side chains and P3' is any C-terminal residue.</text>
        <dbReference type="EC" id="3.4.24.84"/>
    </reaction>
</comment>
<dbReference type="GO" id="GO:0046872">
    <property type="term" value="F:metal ion binding"/>
    <property type="evidence" value="ECO:0007669"/>
    <property type="project" value="UniProtKB-UniRule"/>
</dbReference>
<dbReference type="FunFam" id="3.30.2010.10:FF:000002">
    <property type="entry name" value="CAAX prenyl protease"/>
    <property type="match status" value="1"/>
</dbReference>
<evidence type="ECO:0000256" key="5">
    <source>
        <dbReference type="ARBA" id="ARBA00022801"/>
    </source>
</evidence>
<dbReference type="Pfam" id="PF01435">
    <property type="entry name" value="Peptidase_M48"/>
    <property type="match status" value="1"/>
</dbReference>
<protein>
    <recommendedName>
        <fullName evidence="14">CAAX prenyl protease</fullName>
        <ecNumber evidence="14">3.4.24.84</ecNumber>
    </recommendedName>
</protein>
<comment type="cofactor">
    <cofactor evidence="13 14">
        <name>Zn(2+)</name>
        <dbReference type="ChEBI" id="CHEBI:29105"/>
    </cofactor>
    <text evidence="13 14">Binds 1 zinc ion per subunit.</text>
</comment>
<keyword evidence="5 14" id="KW-0378">Hydrolase</keyword>
<dbReference type="Gene3D" id="3.30.2010.10">
    <property type="entry name" value="Metalloproteases ('zincins'), catalytic domain"/>
    <property type="match status" value="1"/>
</dbReference>
<evidence type="ECO:0000256" key="2">
    <source>
        <dbReference type="ARBA" id="ARBA00022670"/>
    </source>
</evidence>